<dbReference type="AlphaFoldDB" id="A0A8J6K3I9"/>
<keyword evidence="2" id="KW-1185">Reference proteome</keyword>
<evidence type="ECO:0000313" key="1">
    <source>
        <dbReference type="EMBL" id="KAG9478342.1"/>
    </source>
</evidence>
<dbReference type="OrthoDB" id="10546332at2759"/>
<sequence>MESFHSLDPSDLYVSFWYCESRSSGEVMCLHICRGNMLMFDANTMVFSIFGCLSNALHGLAAAFTRVSYSYTPHVSVIRLCCISILDVRLIPSDAFTTAVYIGLTKTPLMAYPDVVPVFIR</sequence>
<proteinExistence type="predicted"/>
<comment type="caution">
    <text evidence="1">The sequence shown here is derived from an EMBL/GenBank/DDBJ whole genome shotgun (WGS) entry which is preliminary data.</text>
</comment>
<organism evidence="1 2">
    <name type="scientific">Eleutherodactylus coqui</name>
    <name type="common">Puerto Rican coqui</name>
    <dbReference type="NCBI Taxonomy" id="57060"/>
    <lineage>
        <taxon>Eukaryota</taxon>
        <taxon>Metazoa</taxon>
        <taxon>Chordata</taxon>
        <taxon>Craniata</taxon>
        <taxon>Vertebrata</taxon>
        <taxon>Euteleostomi</taxon>
        <taxon>Amphibia</taxon>
        <taxon>Batrachia</taxon>
        <taxon>Anura</taxon>
        <taxon>Neobatrachia</taxon>
        <taxon>Hyloidea</taxon>
        <taxon>Eleutherodactylidae</taxon>
        <taxon>Eleutherodactylinae</taxon>
        <taxon>Eleutherodactylus</taxon>
        <taxon>Eleutherodactylus</taxon>
    </lineage>
</organism>
<reference evidence="1" key="1">
    <citation type="thesis" date="2020" institute="ProQuest LLC" country="789 East Eisenhower Parkway, Ann Arbor, MI, USA">
        <title>Comparative Genomics and Chromosome Evolution.</title>
        <authorList>
            <person name="Mudd A.B."/>
        </authorList>
    </citation>
    <scope>NUCLEOTIDE SEQUENCE</scope>
    <source>
        <strain evidence="1">HN-11 Male</strain>
        <tissue evidence="1">Kidney and liver</tissue>
    </source>
</reference>
<gene>
    <name evidence="1" type="ORF">GDO78_013375</name>
</gene>
<evidence type="ECO:0000313" key="2">
    <source>
        <dbReference type="Proteomes" id="UP000770717"/>
    </source>
</evidence>
<name>A0A8J6K3I9_ELECQ</name>
<dbReference type="EMBL" id="WNTK01000009">
    <property type="protein sequence ID" value="KAG9478342.1"/>
    <property type="molecule type" value="Genomic_DNA"/>
</dbReference>
<dbReference type="Proteomes" id="UP000770717">
    <property type="component" value="Unassembled WGS sequence"/>
</dbReference>
<accession>A0A8J6K3I9</accession>
<protein>
    <submittedName>
        <fullName evidence="1">Uncharacterized protein</fullName>
    </submittedName>
</protein>